<gene>
    <name evidence="3" type="ORF">G7Z17_g1785</name>
</gene>
<evidence type="ECO:0000313" key="4">
    <source>
        <dbReference type="Proteomes" id="UP000722485"/>
    </source>
</evidence>
<proteinExistence type="predicted"/>
<name>A0A9P5HE73_9HYPO</name>
<feature type="domain" description="PA14" evidence="2">
    <location>
        <begin position="250"/>
        <end position="401"/>
    </location>
</feature>
<evidence type="ECO:0000313" key="3">
    <source>
        <dbReference type="EMBL" id="KAF7555951.1"/>
    </source>
</evidence>
<sequence length="412" mass="43086">MRSSLATIVLMPAAASALVIIDKMFCSLNIIVINKLKAAPAASTYCSSYLSISTQTKTSTVYVTPTPVTNTKSITLTVAPVTNVKTDVEHTTITQTTTQTTTKTETATSTSTTSTTTLSCLSSAYIAPTAAVVKRTFNNGNDVIVSAILPNTWVKSQVSAACSCLSIATPTTTITSSSTLATVTVTVTNTAYSTPIVDVTTTTVATSIATSTVTQTTTTTTTQTVYAVATAIVSNNLSYRQYTHTFNADTIVTGFTAAYFQGISSKSSGSIPDLNFATAASQVLTLSDSNSFVATQAAMVFNGFFIAQATGTYTLASSNDYIDNWGYLWTGDSAYAWADSTTAYQAKRVKSGYVGGSTTVTLNKGDAIPMTFLWANGGGIGRSQIWITTPSGQIVTSTTGYFVQACSSSIFT</sequence>
<keyword evidence="4" id="KW-1185">Reference proteome</keyword>
<evidence type="ECO:0000259" key="2">
    <source>
        <dbReference type="PROSITE" id="PS51820"/>
    </source>
</evidence>
<dbReference type="InterPro" id="IPR018871">
    <property type="entry name" value="GLEYA_adhesin_domain"/>
</dbReference>
<comment type="caution">
    <text evidence="3">The sequence shown here is derived from an EMBL/GenBank/DDBJ whole genome shotgun (WGS) entry which is preliminary data.</text>
</comment>
<dbReference type="AlphaFoldDB" id="A0A9P5HE73"/>
<dbReference type="Pfam" id="PF10528">
    <property type="entry name" value="GLEYA"/>
    <property type="match status" value="1"/>
</dbReference>
<protein>
    <recommendedName>
        <fullName evidence="2">PA14 domain-containing protein</fullName>
    </recommendedName>
</protein>
<accession>A0A9P5HE73</accession>
<feature type="signal peptide" evidence="1">
    <location>
        <begin position="1"/>
        <end position="17"/>
    </location>
</feature>
<dbReference type="EMBL" id="JAANBB010000016">
    <property type="protein sequence ID" value="KAF7555951.1"/>
    <property type="molecule type" value="Genomic_DNA"/>
</dbReference>
<keyword evidence="1" id="KW-0732">Signal</keyword>
<dbReference type="Proteomes" id="UP000722485">
    <property type="component" value="Unassembled WGS sequence"/>
</dbReference>
<feature type="chain" id="PRO_5040498850" description="PA14 domain-containing protein" evidence="1">
    <location>
        <begin position="18"/>
        <end position="412"/>
    </location>
</feature>
<dbReference type="Gene3D" id="2.60.120.1560">
    <property type="match status" value="1"/>
</dbReference>
<dbReference type="OrthoDB" id="4388755at2759"/>
<dbReference type="InterPro" id="IPR037524">
    <property type="entry name" value="PA14/GLEYA"/>
</dbReference>
<organism evidence="3 4">
    <name type="scientific">Cylindrodendrum hubeiense</name>
    <dbReference type="NCBI Taxonomy" id="595255"/>
    <lineage>
        <taxon>Eukaryota</taxon>
        <taxon>Fungi</taxon>
        <taxon>Dikarya</taxon>
        <taxon>Ascomycota</taxon>
        <taxon>Pezizomycotina</taxon>
        <taxon>Sordariomycetes</taxon>
        <taxon>Hypocreomycetidae</taxon>
        <taxon>Hypocreales</taxon>
        <taxon>Nectriaceae</taxon>
        <taxon>Cylindrodendrum</taxon>
    </lineage>
</organism>
<dbReference type="PROSITE" id="PS51820">
    <property type="entry name" value="PA14"/>
    <property type="match status" value="1"/>
</dbReference>
<reference evidence="3" key="1">
    <citation type="submission" date="2020-03" db="EMBL/GenBank/DDBJ databases">
        <title>Draft Genome Sequence of Cylindrodendrum hubeiense.</title>
        <authorList>
            <person name="Buettner E."/>
            <person name="Kellner H."/>
        </authorList>
    </citation>
    <scope>NUCLEOTIDE SEQUENCE</scope>
    <source>
        <strain evidence="3">IHI 201604</strain>
    </source>
</reference>
<evidence type="ECO:0000256" key="1">
    <source>
        <dbReference type="SAM" id="SignalP"/>
    </source>
</evidence>